<keyword evidence="1" id="KW-0812">Transmembrane</keyword>
<keyword evidence="1" id="KW-1133">Transmembrane helix</keyword>
<feature type="transmembrane region" description="Helical" evidence="1">
    <location>
        <begin position="29"/>
        <end position="47"/>
    </location>
</feature>
<proteinExistence type="predicted"/>
<dbReference type="Proteomes" id="UP001149090">
    <property type="component" value="Unassembled WGS sequence"/>
</dbReference>
<dbReference type="AlphaFoldDB" id="A0A9Q0LWX3"/>
<keyword evidence="3" id="KW-1185">Reference proteome</keyword>
<evidence type="ECO:0000313" key="2">
    <source>
        <dbReference type="EMBL" id="KAJ5080492.1"/>
    </source>
</evidence>
<accession>A0A9Q0LWX3</accession>
<dbReference type="EMBL" id="JAPDFW010000009">
    <property type="protein sequence ID" value="KAJ5080492.1"/>
    <property type="molecule type" value="Genomic_DNA"/>
</dbReference>
<reference evidence="2" key="1">
    <citation type="submission" date="2022-10" db="EMBL/GenBank/DDBJ databases">
        <title>Novel sulphate-reducing endosymbionts in the free-living metamonad Anaeramoeba.</title>
        <authorList>
            <person name="Jerlstrom-Hultqvist J."/>
            <person name="Cepicka I."/>
            <person name="Gallot-Lavallee L."/>
            <person name="Salas-Leiva D."/>
            <person name="Curtis B.A."/>
            <person name="Zahonova K."/>
            <person name="Pipaliya S."/>
            <person name="Dacks J."/>
            <person name="Roger A.J."/>
        </authorList>
    </citation>
    <scope>NUCLEOTIDE SEQUENCE</scope>
    <source>
        <strain evidence="2">BMAN</strain>
    </source>
</reference>
<gene>
    <name evidence="2" type="ORF">M0811_14013</name>
</gene>
<name>A0A9Q0LWX3_ANAIG</name>
<feature type="transmembrane region" description="Helical" evidence="1">
    <location>
        <begin position="67"/>
        <end position="95"/>
    </location>
</feature>
<evidence type="ECO:0000256" key="1">
    <source>
        <dbReference type="SAM" id="Phobius"/>
    </source>
</evidence>
<organism evidence="2 3">
    <name type="scientific">Anaeramoeba ignava</name>
    <name type="common">Anaerobic marine amoeba</name>
    <dbReference type="NCBI Taxonomy" id="1746090"/>
    <lineage>
        <taxon>Eukaryota</taxon>
        <taxon>Metamonada</taxon>
        <taxon>Anaeramoebidae</taxon>
        <taxon>Anaeramoeba</taxon>
    </lineage>
</organism>
<protein>
    <submittedName>
        <fullName evidence="2">Uncharacterized protein</fullName>
    </submittedName>
</protein>
<comment type="caution">
    <text evidence="2">The sequence shown here is derived from an EMBL/GenBank/DDBJ whole genome shotgun (WGS) entry which is preliminary data.</text>
</comment>
<keyword evidence="1" id="KW-0472">Membrane</keyword>
<sequence length="132" mass="16011">MLIKSIKISSINFSKNKFIGNFSLKFFEFYHFIIMPILNKWAFLFCLKNAFSDSSDQHNFFYHNNCFYNWNCGDFLCVGIFLQIPILDLLNYYFLYEIFKMFHRKDWDNFLSQKATNQHSNNRRYCINNVGD</sequence>
<evidence type="ECO:0000313" key="3">
    <source>
        <dbReference type="Proteomes" id="UP001149090"/>
    </source>
</evidence>